<evidence type="ECO:0000256" key="1">
    <source>
        <dbReference type="ARBA" id="ARBA00005953"/>
    </source>
</evidence>
<comment type="similarity">
    <text evidence="1">Belongs to the 4-hydroxybenzoyl-CoA thioesterase family.</text>
</comment>
<proteinExistence type="inferred from homology"/>
<evidence type="ECO:0000313" key="4">
    <source>
        <dbReference type="Proteomes" id="UP000190092"/>
    </source>
</evidence>
<dbReference type="EMBL" id="FUWJ01000001">
    <property type="protein sequence ID" value="SJZ37734.1"/>
    <property type="molecule type" value="Genomic_DNA"/>
</dbReference>
<protein>
    <submittedName>
        <fullName evidence="3">Acyl-CoA thioester hydrolase</fullName>
    </submittedName>
</protein>
<dbReference type="SUPFAM" id="SSF54637">
    <property type="entry name" value="Thioesterase/thiol ester dehydrase-isomerase"/>
    <property type="match status" value="1"/>
</dbReference>
<dbReference type="InterPro" id="IPR006684">
    <property type="entry name" value="YbgC/YbaW"/>
</dbReference>
<dbReference type="STRING" id="225324.SAMN02745126_00735"/>
<evidence type="ECO:0000256" key="2">
    <source>
        <dbReference type="ARBA" id="ARBA00022801"/>
    </source>
</evidence>
<dbReference type="RefSeq" id="WP_085932435.1">
    <property type="nucleotide sequence ID" value="NZ_FUWJ01000001.1"/>
</dbReference>
<evidence type="ECO:0000313" key="3">
    <source>
        <dbReference type="EMBL" id="SJZ37734.1"/>
    </source>
</evidence>
<dbReference type="InterPro" id="IPR050563">
    <property type="entry name" value="4-hydroxybenzoyl-CoA_TE"/>
</dbReference>
<dbReference type="FunFam" id="3.10.129.10:FF:000004">
    <property type="entry name" value="Tol-pal system-associated acyl-CoA thioesterase"/>
    <property type="match status" value="1"/>
</dbReference>
<keyword evidence="4" id="KW-1185">Reference proteome</keyword>
<sequence>MSGPVLPSSGRIEAGRHVLPLRVYYEDTDAAGIVYYANWLRFLERGRTEMLRFLGQEHSALRAEKGVNWIVRRCAIDYLKPARLDDAIEIVTGCKELRGASLDVVQEAYRDTDLLVRADVTVACISETGRPVRLPQQIRQALQAVAGPYSPRSRHIRI</sequence>
<dbReference type="Gene3D" id="3.10.129.10">
    <property type="entry name" value="Hotdog Thioesterase"/>
    <property type="match status" value="1"/>
</dbReference>
<name>A0A1T4K5M4_9HYPH</name>
<accession>A0A1T4K5M4</accession>
<dbReference type="NCBIfam" id="TIGR02799">
    <property type="entry name" value="thio_ybgC"/>
    <property type="match status" value="1"/>
</dbReference>
<dbReference type="InterPro" id="IPR029069">
    <property type="entry name" value="HotDog_dom_sf"/>
</dbReference>
<dbReference type="PANTHER" id="PTHR31793:SF37">
    <property type="entry name" value="ACYL-COA THIOESTER HYDROLASE YBGC"/>
    <property type="match status" value="1"/>
</dbReference>
<dbReference type="PIRSF" id="PIRSF003230">
    <property type="entry name" value="YbgC"/>
    <property type="match status" value="1"/>
</dbReference>
<dbReference type="GO" id="GO:0047617">
    <property type="term" value="F:fatty acyl-CoA hydrolase activity"/>
    <property type="evidence" value="ECO:0007669"/>
    <property type="project" value="TreeGrafter"/>
</dbReference>
<dbReference type="Pfam" id="PF13279">
    <property type="entry name" value="4HBT_2"/>
    <property type="match status" value="1"/>
</dbReference>
<dbReference type="PANTHER" id="PTHR31793">
    <property type="entry name" value="4-HYDROXYBENZOYL-COA THIOESTERASE FAMILY MEMBER"/>
    <property type="match status" value="1"/>
</dbReference>
<dbReference type="CDD" id="cd00586">
    <property type="entry name" value="4HBT"/>
    <property type="match status" value="1"/>
</dbReference>
<organism evidence="3 4">
    <name type="scientific">Enhydrobacter aerosaccus</name>
    <dbReference type="NCBI Taxonomy" id="225324"/>
    <lineage>
        <taxon>Bacteria</taxon>
        <taxon>Pseudomonadati</taxon>
        <taxon>Pseudomonadota</taxon>
        <taxon>Alphaproteobacteria</taxon>
        <taxon>Hyphomicrobiales</taxon>
        <taxon>Enhydrobacter</taxon>
    </lineage>
</organism>
<dbReference type="OrthoDB" id="9808429at2"/>
<gene>
    <name evidence="3" type="ORF">SAMN02745126_00735</name>
</gene>
<keyword evidence="2 3" id="KW-0378">Hydrolase</keyword>
<dbReference type="InterPro" id="IPR014166">
    <property type="entry name" value="Tol-Pal_acyl-CoA_thioesterase"/>
</dbReference>
<reference evidence="4" key="1">
    <citation type="submission" date="2017-02" db="EMBL/GenBank/DDBJ databases">
        <authorList>
            <person name="Varghese N."/>
            <person name="Submissions S."/>
        </authorList>
    </citation>
    <scope>NUCLEOTIDE SEQUENCE [LARGE SCALE GENOMIC DNA]</scope>
    <source>
        <strain evidence="4">ATCC 27094</strain>
    </source>
</reference>
<dbReference type="NCBIfam" id="TIGR00051">
    <property type="entry name" value="YbgC/FadM family acyl-CoA thioesterase"/>
    <property type="match status" value="1"/>
</dbReference>
<dbReference type="Proteomes" id="UP000190092">
    <property type="component" value="Unassembled WGS sequence"/>
</dbReference>
<dbReference type="AlphaFoldDB" id="A0A1T4K5M4"/>